<sequence>MHTAPKRDPLINDASSDTRFVEMIFPEQANHYGTLFGGTALSLMGKAAFVAASRRARCAVVMAASDKVEFHSPVAVGQLVELAAHVTRVGRTSMTVDVAVIVETLTTGERRPAMRGQFEMVAVDAGGGPVPIDPQPRSPQKA</sequence>
<reference evidence="5 6" key="1">
    <citation type="submission" date="2020-09" db="EMBL/GenBank/DDBJ databases">
        <title>Sphingomonas sp., a new species isolated from pork steak.</title>
        <authorList>
            <person name="Heidler von Heilborn D."/>
        </authorList>
    </citation>
    <scope>NUCLEOTIDE SEQUENCE [LARGE SCALE GENOMIC DNA]</scope>
    <source>
        <strain evidence="6">S8-3T</strain>
    </source>
</reference>
<evidence type="ECO:0000313" key="6">
    <source>
        <dbReference type="Proteomes" id="UP000516148"/>
    </source>
</evidence>
<dbReference type="Pfam" id="PF03061">
    <property type="entry name" value="4HBT"/>
    <property type="match status" value="1"/>
</dbReference>
<organism evidence="5 6">
    <name type="scientific">Sphingomonas alpina</name>
    <dbReference type="NCBI Taxonomy" id="653931"/>
    <lineage>
        <taxon>Bacteria</taxon>
        <taxon>Pseudomonadati</taxon>
        <taxon>Pseudomonadota</taxon>
        <taxon>Alphaproteobacteria</taxon>
        <taxon>Sphingomonadales</taxon>
        <taxon>Sphingomonadaceae</taxon>
        <taxon>Sphingomonas</taxon>
    </lineage>
</organism>
<dbReference type="InterPro" id="IPR040170">
    <property type="entry name" value="Cytosol_ACT"/>
</dbReference>
<evidence type="ECO:0000256" key="3">
    <source>
        <dbReference type="PROSITE-ProRule" id="PRU01106"/>
    </source>
</evidence>
<dbReference type="InterPro" id="IPR029069">
    <property type="entry name" value="HotDog_dom_sf"/>
</dbReference>
<dbReference type="AlphaFoldDB" id="A0A7H0LJL3"/>
<dbReference type="GO" id="GO:0005829">
    <property type="term" value="C:cytosol"/>
    <property type="evidence" value="ECO:0007669"/>
    <property type="project" value="TreeGrafter"/>
</dbReference>
<dbReference type="PANTHER" id="PTHR11049:SF24">
    <property type="entry name" value="CYTOSOLIC ACYL COENZYME A THIOESTER HYDROLASE"/>
    <property type="match status" value="1"/>
</dbReference>
<dbReference type="Proteomes" id="UP000516148">
    <property type="component" value="Chromosome"/>
</dbReference>
<dbReference type="GO" id="GO:0052816">
    <property type="term" value="F:long-chain fatty acyl-CoA hydrolase activity"/>
    <property type="evidence" value="ECO:0007669"/>
    <property type="project" value="TreeGrafter"/>
</dbReference>
<dbReference type="KEGG" id="spap:H3Z74_00980"/>
<evidence type="ECO:0000259" key="4">
    <source>
        <dbReference type="PROSITE" id="PS51770"/>
    </source>
</evidence>
<dbReference type="Gene3D" id="3.10.129.10">
    <property type="entry name" value="Hotdog Thioesterase"/>
    <property type="match status" value="1"/>
</dbReference>
<keyword evidence="2 3" id="KW-0378">Hydrolase</keyword>
<dbReference type="SUPFAM" id="SSF54637">
    <property type="entry name" value="Thioesterase/thiol ester dehydrase-isomerase"/>
    <property type="match status" value="1"/>
</dbReference>
<evidence type="ECO:0000256" key="2">
    <source>
        <dbReference type="ARBA" id="ARBA00022801"/>
    </source>
</evidence>
<dbReference type="GO" id="GO:0006637">
    <property type="term" value="P:acyl-CoA metabolic process"/>
    <property type="evidence" value="ECO:0007669"/>
    <property type="project" value="TreeGrafter"/>
</dbReference>
<name>A0A7H0LJL3_9SPHN</name>
<evidence type="ECO:0000313" key="5">
    <source>
        <dbReference type="EMBL" id="QNQ09866.1"/>
    </source>
</evidence>
<dbReference type="InterPro" id="IPR006683">
    <property type="entry name" value="Thioestr_dom"/>
</dbReference>
<dbReference type="GO" id="GO:0009062">
    <property type="term" value="P:fatty acid catabolic process"/>
    <property type="evidence" value="ECO:0007669"/>
    <property type="project" value="TreeGrafter"/>
</dbReference>
<protein>
    <submittedName>
        <fullName evidence="5">Acyl-CoA thioesterase</fullName>
    </submittedName>
</protein>
<dbReference type="InterPro" id="IPR033120">
    <property type="entry name" value="HOTDOG_ACOT"/>
</dbReference>
<keyword evidence="6" id="KW-1185">Reference proteome</keyword>
<comment type="similarity">
    <text evidence="1">Belongs to the acyl coenzyme A hydrolase family.</text>
</comment>
<feature type="domain" description="HotDog ACOT-type" evidence="4">
    <location>
        <begin position="14"/>
        <end position="126"/>
    </location>
</feature>
<gene>
    <name evidence="5" type="ORF">H3Z74_00980</name>
</gene>
<dbReference type="CDD" id="cd03442">
    <property type="entry name" value="BFIT_BACH"/>
    <property type="match status" value="1"/>
</dbReference>
<dbReference type="EMBL" id="CP061038">
    <property type="protein sequence ID" value="QNQ09866.1"/>
    <property type="molecule type" value="Genomic_DNA"/>
</dbReference>
<proteinExistence type="inferred from homology"/>
<dbReference type="PANTHER" id="PTHR11049">
    <property type="entry name" value="ACYL COENZYME A THIOESTER HYDROLASE"/>
    <property type="match status" value="1"/>
</dbReference>
<dbReference type="PROSITE" id="PS51770">
    <property type="entry name" value="HOTDOG_ACOT"/>
    <property type="match status" value="1"/>
</dbReference>
<accession>A0A7H0LJL3</accession>
<evidence type="ECO:0000256" key="1">
    <source>
        <dbReference type="ARBA" id="ARBA00010458"/>
    </source>
</evidence>
<dbReference type="RefSeq" id="WP_187762175.1">
    <property type="nucleotide sequence ID" value="NZ_CP061038.1"/>
</dbReference>